<dbReference type="AlphaFoldDB" id="A0A915EQ47"/>
<evidence type="ECO:0000313" key="2">
    <source>
        <dbReference type="WBParaSite" id="jg9214"/>
    </source>
</evidence>
<dbReference type="Proteomes" id="UP000887574">
    <property type="component" value="Unplaced"/>
</dbReference>
<sequence length="121" mass="13665">MVRSAARGFQQMNVSFVQLSKNMKSFTYTVALEQVPTKEYVKILASGFYIKIVHRETDEVLHKQLILDEDEILVHQGFDIEFEDVGDPGSPKMKIVIRGGVIVASDAVCTAYQQEGDFELH</sequence>
<dbReference type="WBParaSite" id="jg9214">
    <property type="protein sequence ID" value="jg9214"/>
    <property type="gene ID" value="jg9214"/>
</dbReference>
<proteinExistence type="predicted"/>
<accession>A0A915EQ47</accession>
<name>A0A915EQ47_9BILA</name>
<organism evidence="1 2">
    <name type="scientific">Ditylenchus dipsaci</name>
    <dbReference type="NCBI Taxonomy" id="166011"/>
    <lineage>
        <taxon>Eukaryota</taxon>
        <taxon>Metazoa</taxon>
        <taxon>Ecdysozoa</taxon>
        <taxon>Nematoda</taxon>
        <taxon>Chromadorea</taxon>
        <taxon>Rhabditida</taxon>
        <taxon>Tylenchina</taxon>
        <taxon>Tylenchomorpha</taxon>
        <taxon>Sphaerularioidea</taxon>
        <taxon>Anguinidae</taxon>
        <taxon>Anguininae</taxon>
        <taxon>Ditylenchus</taxon>
    </lineage>
</organism>
<protein>
    <submittedName>
        <fullName evidence="2">Uncharacterized protein</fullName>
    </submittedName>
</protein>
<reference evidence="2" key="1">
    <citation type="submission" date="2022-11" db="UniProtKB">
        <authorList>
            <consortium name="WormBaseParasite"/>
        </authorList>
    </citation>
    <scope>IDENTIFICATION</scope>
</reference>
<keyword evidence="1" id="KW-1185">Reference proteome</keyword>
<evidence type="ECO:0000313" key="1">
    <source>
        <dbReference type="Proteomes" id="UP000887574"/>
    </source>
</evidence>